<organism evidence="2 3">
    <name type="scientific">Coniosporium apollinis (strain CBS 100218)</name>
    <name type="common">Rock-inhabiting black yeast</name>
    <dbReference type="NCBI Taxonomy" id="1168221"/>
    <lineage>
        <taxon>Eukaryota</taxon>
        <taxon>Fungi</taxon>
        <taxon>Dikarya</taxon>
        <taxon>Ascomycota</taxon>
        <taxon>Pezizomycotina</taxon>
        <taxon>Dothideomycetes</taxon>
        <taxon>Dothideomycetes incertae sedis</taxon>
        <taxon>Coniosporium</taxon>
    </lineage>
</organism>
<accession>R7YMZ7</accession>
<dbReference type="OrthoDB" id="10346291at2759"/>
<sequence>MVAAISPALAPLDGQKPKDPQQQTLQLLEQYRLELDELKRDFSARLSHVEQTLATLVDRQQLPQAEQSLDAHLQAILDGEPSDGSPDGSPDPQADLRPWRSHPPLLVPQNTRLADIALPEGLETSESSDNEADGAALSKAPTIVPIPGKTHAAEPSWRAPATIAPRLTMEPEPVADGQALMEKNEIRPAPQHTPPPSPELKTKPPKFPSWRGRRNSTRIADVERQLSVLTEQVATLELEKQKLRRRSPPKVARQGKGVGVGDGVEPSSSGAETEFGSSDADEILEHVRSRPQRCRGASLGLAMSLPGH</sequence>
<feature type="region of interest" description="Disordered" evidence="1">
    <location>
        <begin position="1"/>
        <end position="22"/>
    </location>
</feature>
<feature type="region of interest" description="Disordered" evidence="1">
    <location>
        <begin position="77"/>
        <end position="110"/>
    </location>
</feature>
<evidence type="ECO:0000313" key="2">
    <source>
        <dbReference type="EMBL" id="EON63174.1"/>
    </source>
</evidence>
<feature type="region of interest" description="Disordered" evidence="1">
    <location>
        <begin position="240"/>
        <end position="308"/>
    </location>
</feature>
<keyword evidence="3" id="KW-1185">Reference proteome</keyword>
<protein>
    <submittedName>
        <fullName evidence="2">Uncharacterized protein</fullName>
    </submittedName>
</protein>
<name>R7YMZ7_CONA1</name>
<feature type="compositionally biased region" description="Low complexity" evidence="1">
    <location>
        <begin position="78"/>
        <end position="92"/>
    </location>
</feature>
<dbReference type="HOGENOM" id="CLU_903190_0_0_1"/>
<gene>
    <name evidence="2" type="ORF">W97_02401</name>
</gene>
<evidence type="ECO:0000256" key="1">
    <source>
        <dbReference type="SAM" id="MobiDB-lite"/>
    </source>
</evidence>
<proteinExistence type="predicted"/>
<reference evidence="3" key="1">
    <citation type="submission" date="2012-06" db="EMBL/GenBank/DDBJ databases">
        <title>The genome sequence of Coniosporium apollinis CBS 100218.</title>
        <authorList>
            <consortium name="The Broad Institute Genome Sequencing Platform"/>
            <person name="Cuomo C."/>
            <person name="Gorbushina A."/>
            <person name="Noack S."/>
            <person name="Walker B."/>
            <person name="Young S.K."/>
            <person name="Zeng Q."/>
            <person name="Gargeya S."/>
            <person name="Fitzgerald M."/>
            <person name="Haas B."/>
            <person name="Abouelleil A."/>
            <person name="Alvarado L."/>
            <person name="Arachchi H.M."/>
            <person name="Berlin A.M."/>
            <person name="Chapman S.B."/>
            <person name="Goldberg J."/>
            <person name="Griggs A."/>
            <person name="Gujja S."/>
            <person name="Hansen M."/>
            <person name="Howarth C."/>
            <person name="Imamovic A."/>
            <person name="Larimer J."/>
            <person name="McCowan C."/>
            <person name="Montmayeur A."/>
            <person name="Murphy C."/>
            <person name="Neiman D."/>
            <person name="Pearson M."/>
            <person name="Priest M."/>
            <person name="Roberts A."/>
            <person name="Saif S."/>
            <person name="Shea T."/>
            <person name="Sisk P."/>
            <person name="Sykes S."/>
            <person name="Wortman J."/>
            <person name="Nusbaum C."/>
            <person name="Birren B."/>
        </authorList>
    </citation>
    <scope>NUCLEOTIDE SEQUENCE [LARGE SCALE GENOMIC DNA]</scope>
    <source>
        <strain evidence="3">CBS 100218</strain>
    </source>
</reference>
<dbReference type="EMBL" id="JH767562">
    <property type="protein sequence ID" value="EON63174.1"/>
    <property type="molecule type" value="Genomic_DNA"/>
</dbReference>
<dbReference type="Proteomes" id="UP000016924">
    <property type="component" value="Unassembled WGS sequence"/>
</dbReference>
<dbReference type="RefSeq" id="XP_007778491.1">
    <property type="nucleotide sequence ID" value="XM_007780301.1"/>
</dbReference>
<dbReference type="AlphaFoldDB" id="R7YMZ7"/>
<dbReference type="GeneID" id="19899712"/>
<feature type="region of interest" description="Disordered" evidence="1">
    <location>
        <begin position="140"/>
        <end position="218"/>
    </location>
</feature>
<evidence type="ECO:0000313" key="3">
    <source>
        <dbReference type="Proteomes" id="UP000016924"/>
    </source>
</evidence>